<dbReference type="CDD" id="cd22699">
    <property type="entry name" value="FHA_PLM2-like"/>
    <property type="match status" value="1"/>
</dbReference>
<dbReference type="Proteomes" id="UP001161438">
    <property type="component" value="Chromosome 4"/>
</dbReference>
<evidence type="ECO:0000259" key="2">
    <source>
        <dbReference type="PROSITE" id="PS50006"/>
    </source>
</evidence>
<dbReference type="AlphaFoldDB" id="A0AA35IWR2"/>
<dbReference type="Gene3D" id="2.60.200.20">
    <property type="match status" value="1"/>
</dbReference>
<dbReference type="SMART" id="SM00240">
    <property type="entry name" value="FHA"/>
    <property type="match status" value="1"/>
</dbReference>
<feature type="compositionally biased region" description="Polar residues" evidence="1">
    <location>
        <begin position="51"/>
        <end position="61"/>
    </location>
</feature>
<dbReference type="InterPro" id="IPR000253">
    <property type="entry name" value="FHA_dom"/>
</dbReference>
<dbReference type="PROSITE" id="PS50006">
    <property type="entry name" value="FHA_DOMAIN"/>
    <property type="match status" value="1"/>
</dbReference>
<accession>A0AA35IWR2</accession>
<dbReference type="Pfam" id="PF00498">
    <property type="entry name" value="FHA"/>
    <property type="match status" value="1"/>
</dbReference>
<gene>
    <name evidence="3" type="primary">SMKI04G6940</name>
    <name evidence="3" type="ORF">SMKI_04G6940</name>
</gene>
<evidence type="ECO:0000313" key="4">
    <source>
        <dbReference type="Proteomes" id="UP001161438"/>
    </source>
</evidence>
<sequence>MSHCFPPSSPVIDISSESPQKGLGGIINSSILTLGKKRSDQEVEEYPTPDPSSSIGRQSSPVKDENSCLDDANSTYMLSSPLKKEKGRAKPIKIELDASDPSRLAIGRKKAVCNVILPCRKNISRQHAFISYVAERNEIKLECNGTNGLSVHLPGSMQLHLIKPFPTRNFYKLMTEESLASQNANLSHAKALQKNHNLISFALAKGESVTFPYIQGTLVNFVGATVCLSLKEVERRSEHCNNNFDEENSTETEDELCLLLTKNDDFPWQAETPSMKLVPVEHSPLTEQISKRLLTASPITTIKSCIISHRTTPQSSFVINQPSTPKKLKRESVPLKNNVIQETPLPKDKVIGYPSTSSRNDNIIEKQTFEVITEKTRVLSSISIDESPRKRLKTSSNSNSKIFQSLAERGIICDDLVHVLCNHLAFSNLQQTPLSQLRDINSNTSQLSRDELGEVLETIPCISIIVRTGKDASGKALENEYYYDIENDDNDERKILYNLLKGGSRLRSCRKEHKQYFWKRPTK</sequence>
<evidence type="ECO:0000313" key="3">
    <source>
        <dbReference type="EMBL" id="CAI4038350.1"/>
    </source>
</evidence>
<proteinExistence type="predicted"/>
<dbReference type="InterPro" id="IPR008984">
    <property type="entry name" value="SMAD_FHA_dom_sf"/>
</dbReference>
<dbReference type="SUPFAM" id="SSF49879">
    <property type="entry name" value="SMAD/FHA domain"/>
    <property type="match status" value="1"/>
</dbReference>
<dbReference type="GeneID" id="80917561"/>
<keyword evidence="4" id="KW-1185">Reference proteome</keyword>
<dbReference type="RefSeq" id="XP_056081465.1">
    <property type="nucleotide sequence ID" value="XM_056221701.1"/>
</dbReference>
<feature type="region of interest" description="Disordered" evidence="1">
    <location>
        <begin position="37"/>
        <end position="74"/>
    </location>
</feature>
<name>A0AA35IWR2_SACMI</name>
<feature type="domain" description="FHA" evidence="2">
    <location>
        <begin position="104"/>
        <end position="152"/>
    </location>
</feature>
<protein>
    <recommendedName>
        <fullName evidence="2">FHA domain-containing protein</fullName>
    </recommendedName>
</protein>
<feature type="region of interest" description="Disordered" evidence="1">
    <location>
        <begin position="1"/>
        <end position="21"/>
    </location>
</feature>
<dbReference type="EMBL" id="OX365760">
    <property type="protein sequence ID" value="CAI4038350.1"/>
    <property type="molecule type" value="Genomic_DNA"/>
</dbReference>
<reference evidence="3" key="1">
    <citation type="submission" date="2022-10" db="EMBL/GenBank/DDBJ databases">
        <authorList>
            <person name="Byrne P K."/>
        </authorList>
    </citation>
    <scope>NUCLEOTIDE SEQUENCE</scope>
    <source>
        <strain evidence="3">IFO1815</strain>
    </source>
</reference>
<organism evidence="3 4">
    <name type="scientific">Saccharomyces mikatae IFO 1815</name>
    <dbReference type="NCBI Taxonomy" id="226126"/>
    <lineage>
        <taxon>Eukaryota</taxon>
        <taxon>Fungi</taxon>
        <taxon>Dikarya</taxon>
        <taxon>Ascomycota</taxon>
        <taxon>Saccharomycotina</taxon>
        <taxon>Saccharomycetes</taxon>
        <taxon>Saccharomycetales</taxon>
        <taxon>Saccharomycetaceae</taxon>
        <taxon>Saccharomyces</taxon>
    </lineage>
</organism>
<evidence type="ECO:0000256" key="1">
    <source>
        <dbReference type="SAM" id="MobiDB-lite"/>
    </source>
</evidence>